<dbReference type="Proteomes" id="UP000034883">
    <property type="component" value="Chromosome"/>
</dbReference>
<feature type="domain" description="ArsA/GET3 Anion-transporting ATPase-like" evidence="4">
    <location>
        <begin position="405"/>
        <end position="688"/>
    </location>
</feature>
<evidence type="ECO:0000256" key="1">
    <source>
        <dbReference type="ARBA" id="ARBA00052296"/>
    </source>
</evidence>
<dbReference type="GO" id="GO:0016887">
    <property type="term" value="F:ATP hydrolysis activity"/>
    <property type="evidence" value="ECO:0007669"/>
    <property type="project" value="InterPro"/>
</dbReference>
<evidence type="ECO:0000256" key="2">
    <source>
        <dbReference type="ARBA" id="ARBA00066752"/>
    </source>
</evidence>
<dbReference type="AlphaFoldDB" id="A0A0F6YKT9"/>
<dbReference type="GO" id="GO:0015446">
    <property type="term" value="F:ATPase-coupled arsenite transmembrane transporter activity"/>
    <property type="evidence" value="ECO:0007669"/>
    <property type="project" value="UniProtKB-EC"/>
</dbReference>
<gene>
    <name evidence="5" type="ORF">DB32_006727</name>
</gene>
<dbReference type="Gene3D" id="3.40.50.300">
    <property type="entry name" value="P-loop containing nucleotide triphosphate hydrolases"/>
    <property type="match status" value="1"/>
</dbReference>
<dbReference type="SUPFAM" id="SSF52540">
    <property type="entry name" value="P-loop containing nucleoside triphosphate hydrolases"/>
    <property type="match status" value="1"/>
</dbReference>
<dbReference type="KEGG" id="samy:DB32_006727"/>
<sequence length="781" mass="85141">MRLQLSANCRAAEIEQTIDLARAAVPIGPPRAEHARAEVLALAVAEHLGVAHARALRAAARPLHAAARRSLTHLVPRAVAVGAAHALAAVRRGLLGDRHRDARRRAGITLAGRDRRARVALSGRDRGARIALDRRHTRVELVGARDGLAARTAMHEGPPRARRARVERLPVAPTERRAITRATARPHARPVGVAARDAEAREPAPALRARRARAVLRRRGLVVVVDAELGARRDQLAHRLAGPDVRVRTPRAPTARVERRAVAVAVRDVLVHALARLAARPVARASGRAAALHARAARVGAHARGSVGRAIVLGHLQAGLLDRRLDHGCARVHALFAWTLRRRALGARARRREQQRDRERDREPAHDVEPAAIHEVRARWNPAMVGARLARLMPSSLRDVLDSHRVVVCVGSGGVGKTTTAASLALHAAMHGRRVLCLTIDPAKRLANSLGLNEMTTEEQVVPKTLFDAQGLAMRGALSAMMLDTKRTFDELVRRTASSPERAERILGNKLYQYISTSLAGTQEYMAMEKLHAVKNDPRYDLIVLDTPPTSNALDFLDAPERLAGLVDSPAMRWFVQAFEGAGKLSLNLVGKGAAFLLRGLSKFTGTGFLEEVAAFITDFNDLFGGFRARAQEVANDFRSAEVAFVIVTSPAPLAIEEAIYFGERLAEAGMRRDAFVINQVHQLIAEPSAPTSQLEAEAKAHLPEDVDAAKMVARMRRALDDARLRAVADRLEADRLKNRSGKDALYVEVPVLEHDVHDLGSLARVASYLVGERQNEVVTH</sequence>
<evidence type="ECO:0000313" key="5">
    <source>
        <dbReference type="EMBL" id="AKF09578.1"/>
    </source>
</evidence>
<dbReference type="InterPro" id="IPR016300">
    <property type="entry name" value="ATPase_ArsA/GET3"/>
</dbReference>
<comment type="catalytic activity">
    <reaction evidence="1">
        <text>arsenite(in) + ATP + H2O = arsenite(out) + ADP + phosphate + H(+)</text>
        <dbReference type="Rhea" id="RHEA:11348"/>
        <dbReference type="ChEBI" id="CHEBI:15377"/>
        <dbReference type="ChEBI" id="CHEBI:15378"/>
        <dbReference type="ChEBI" id="CHEBI:29242"/>
        <dbReference type="ChEBI" id="CHEBI:30616"/>
        <dbReference type="ChEBI" id="CHEBI:43474"/>
        <dbReference type="ChEBI" id="CHEBI:456216"/>
        <dbReference type="EC" id="7.3.2.7"/>
    </reaction>
</comment>
<dbReference type="PANTHER" id="PTHR10803">
    <property type="entry name" value="ARSENICAL PUMP-DRIVING ATPASE ARSENITE-TRANSLOCATING ATPASE"/>
    <property type="match status" value="1"/>
</dbReference>
<dbReference type="Pfam" id="PF02374">
    <property type="entry name" value="ArsA_ATPase"/>
    <property type="match status" value="1"/>
</dbReference>
<dbReference type="STRING" id="927083.DB32_006727"/>
<evidence type="ECO:0000259" key="4">
    <source>
        <dbReference type="Pfam" id="PF02374"/>
    </source>
</evidence>
<protein>
    <recommendedName>
        <fullName evidence="2">arsenite-transporting ATPase</fullName>
        <ecNumber evidence="2">7.3.2.7</ecNumber>
    </recommendedName>
</protein>
<dbReference type="EC" id="7.3.2.7" evidence="2"/>
<keyword evidence="6" id="KW-1185">Reference proteome</keyword>
<accession>A0A0F6YKT9</accession>
<dbReference type="InterPro" id="IPR027417">
    <property type="entry name" value="P-loop_NTPase"/>
</dbReference>
<feature type="compositionally biased region" description="Basic and acidic residues" evidence="3">
    <location>
        <begin position="352"/>
        <end position="367"/>
    </location>
</feature>
<reference evidence="5 6" key="1">
    <citation type="submission" date="2015-03" db="EMBL/GenBank/DDBJ databases">
        <title>Genome assembly of Sandaracinus amylolyticus DSM 53668.</title>
        <authorList>
            <person name="Sharma G."/>
            <person name="Subramanian S."/>
        </authorList>
    </citation>
    <scope>NUCLEOTIDE SEQUENCE [LARGE SCALE GENOMIC DNA]</scope>
    <source>
        <strain evidence="5 6">DSM 53668</strain>
    </source>
</reference>
<name>A0A0F6YKT9_9BACT</name>
<evidence type="ECO:0000256" key="3">
    <source>
        <dbReference type="SAM" id="MobiDB-lite"/>
    </source>
</evidence>
<organism evidence="5 6">
    <name type="scientific">Sandaracinus amylolyticus</name>
    <dbReference type="NCBI Taxonomy" id="927083"/>
    <lineage>
        <taxon>Bacteria</taxon>
        <taxon>Pseudomonadati</taxon>
        <taxon>Myxococcota</taxon>
        <taxon>Polyangia</taxon>
        <taxon>Polyangiales</taxon>
        <taxon>Sandaracinaceae</taxon>
        <taxon>Sandaracinus</taxon>
    </lineage>
</organism>
<dbReference type="InterPro" id="IPR025723">
    <property type="entry name" value="ArsA/GET3_ATPase-like"/>
</dbReference>
<evidence type="ECO:0000313" key="6">
    <source>
        <dbReference type="Proteomes" id="UP000034883"/>
    </source>
</evidence>
<dbReference type="GO" id="GO:0005524">
    <property type="term" value="F:ATP binding"/>
    <property type="evidence" value="ECO:0007669"/>
    <property type="project" value="InterPro"/>
</dbReference>
<dbReference type="PANTHER" id="PTHR10803:SF26">
    <property type="entry name" value="ANION TRANSPORTER ATPASE-RELATED"/>
    <property type="match status" value="1"/>
</dbReference>
<proteinExistence type="predicted"/>
<dbReference type="EMBL" id="CP011125">
    <property type="protein sequence ID" value="AKF09578.1"/>
    <property type="molecule type" value="Genomic_DNA"/>
</dbReference>
<feature type="region of interest" description="Disordered" evidence="3">
    <location>
        <begin position="347"/>
        <end position="367"/>
    </location>
</feature>